<sequence>MAISEEKPEIAPTGGGDRQGSDIRKNAGNPYIVDYTSLYREYPKTAANTVFNGSFELGMKDWYPRATRSGDTLELPDPATLFRIAEEEGAPHGGRFFPSPGTASRPRSS</sequence>
<dbReference type="AlphaFoldDB" id="A0A645E4T1"/>
<proteinExistence type="predicted"/>
<accession>A0A645E4T1</accession>
<feature type="region of interest" description="Disordered" evidence="1">
    <location>
        <begin position="1"/>
        <end position="27"/>
    </location>
</feature>
<protein>
    <submittedName>
        <fullName evidence="2">Uncharacterized protein</fullName>
    </submittedName>
</protein>
<evidence type="ECO:0000256" key="1">
    <source>
        <dbReference type="SAM" id="MobiDB-lite"/>
    </source>
</evidence>
<feature type="region of interest" description="Disordered" evidence="1">
    <location>
        <begin position="87"/>
        <end position="109"/>
    </location>
</feature>
<reference evidence="2" key="1">
    <citation type="submission" date="2019-08" db="EMBL/GenBank/DDBJ databases">
        <authorList>
            <person name="Kucharzyk K."/>
            <person name="Murdoch R.W."/>
            <person name="Higgins S."/>
            <person name="Loffler F."/>
        </authorList>
    </citation>
    <scope>NUCLEOTIDE SEQUENCE</scope>
</reference>
<organism evidence="2">
    <name type="scientific">bioreactor metagenome</name>
    <dbReference type="NCBI Taxonomy" id="1076179"/>
    <lineage>
        <taxon>unclassified sequences</taxon>
        <taxon>metagenomes</taxon>
        <taxon>ecological metagenomes</taxon>
    </lineage>
</organism>
<evidence type="ECO:0000313" key="2">
    <source>
        <dbReference type="EMBL" id="MPM95582.1"/>
    </source>
</evidence>
<dbReference type="EMBL" id="VSSQ01042056">
    <property type="protein sequence ID" value="MPM95582.1"/>
    <property type="molecule type" value="Genomic_DNA"/>
</dbReference>
<comment type="caution">
    <text evidence="2">The sequence shown here is derived from an EMBL/GenBank/DDBJ whole genome shotgun (WGS) entry which is preliminary data.</text>
</comment>
<gene>
    <name evidence="2" type="ORF">SDC9_142737</name>
</gene>
<name>A0A645E4T1_9ZZZZ</name>